<evidence type="ECO:0000313" key="1">
    <source>
        <dbReference type="EMBL" id="CDP36647.1"/>
    </source>
</evidence>
<gene>
    <name evidence="1" type="ORF">GNLVRS02_ARAD1B17820g</name>
</gene>
<reference evidence="1" key="1">
    <citation type="submission" date="2014-02" db="EMBL/GenBank/DDBJ databases">
        <authorList>
            <person name="Genoscope - CEA"/>
        </authorList>
    </citation>
    <scope>NUCLEOTIDE SEQUENCE</scope>
    <source>
        <strain evidence="1">LS3</strain>
    </source>
</reference>
<name>A0A060TCN7_BLAAD</name>
<proteinExistence type="predicted"/>
<protein>
    <submittedName>
        <fullName evidence="1">ARAD1B17820p</fullName>
    </submittedName>
</protein>
<organism evidence="1">
    <name type="scientific">Blastobotrys adeninivorans</name>
    <name type="common">Yeast</name>
    <name type="synonym">Arxula adeninivorans</name>
    <dbReference type="NCBI Taxonomy" id="409370"/>
    <lineage>
        <taxon>Eukaryota</taxon>
        <taxon>Fungi</taxon>
        <taxon>Dikarya</taxon>
        <taxon>Ascomycota</taxon>
        <taxon>Saccharomycotina</taxon>
        <taxon>Dipodascomycetes</taxon>
        <taxon>Dipodascales</taxon>
        <taxon>Trichomonascaceae</taxon>
        <taxon>Blastobotrys</taxon>
    </lineage>
</organism>
<dbReference type="AlphaFoldDB" id="A0A060TCN7"/>
<sequence length="115" mass="13231">MAMVSSMSMASPSQTSASAESWEVIKSYSEAIENNISEYFNNRFKDLERRRQSIVQRERHSSEDLGDFVHTKEADLAAVYREFNETMRTYNAIAQCNERAYMSVCKEHDMSSLAP</sequence>
<dbReference type="EMBL" id="HG937692">
    <property type="protein sequence ID" value="CDP36647.1"/>
    <property type="molecule type" value="Genomic_DNA"/>
</dbReference>
<accession>A0A060TCN7</accession>
<reference evidence="1" key="2">
    <citation type="submission" date="2014-06" db="EMBL/GenBank/DDBJ databases">
        <title>The complete genome of Blastobotrys (Arxula) adeninivorans LS3 - a yeast of biotechnological interest.</title>
        <authorList>
            <person name="Kunze G."/>
            <person name="Gaillardin C."/>
            <person name="Czernicka M."/>
            <person name="Durrens P."/>
            <person name="Martin T."/>
            <person name="Boer E."/>
            <person name="Gabaldon T."/>
            <person name="Cruz J."/>
            <person name="Talla E."/>
            <person name="Marck C."/>
            <person name="Goffeau A."/>
            <person name="Barbe V."/>
            <person name="Baret P."/>
            <person name="Baronian K."/>
            <person name="Beier S."/>
            <person name="Bleykasten C."/>
            <person name="Bode R."/>
            <person name="Casaregola S."/>
            <person name="Despons L."/>
            <person name="Fairhead C."/>
            <person name="Giersberg M."/>
            <person name="Gierski P."/>
            <person name="Hahnel U."/>
            <person name="Hartmann A."/>
            <person name="Jankowska D."/>
            <person name="Jubin C."/>
            <person name="Jung P."/>
            <person name="Lafontaine I."/>
            <person name="Leh-Louis V."/>
            <person name="Lemaire M."/>
            <person name="Marcet-Houben M."/>
            <person name="Mascher M."/>
            <person name="Morel G."/>
            <person name="Richard G.-F."/>
            <person name="Riechen J."/>
            <person name="Sacerdot C."/>
            <person name="Sarkar A."/>
            <person name="Savel G."/>
            <person name="Schacherer J."/>
            <person name="Sherman D."/>
            <person name="Straub M.-L."/>
            <person name="Stein N."/>
            <person name="Thierry A."/>
            <person name="Trautwein-Schult A."/>
            <person name="Westhof E."/>
            <person name="Worch S."/>
            <person name="Dujon B."/>
            <person name="Souciet J.-L."/>
            <person name="Wincker P."/>
            <person name="Scholz U."/>
            <person name="Neuveglise N."/>
        </authorList>
    </citation>
    <scope>NUCLEOTIDE SEQUENCE</scope>
    <source>
        <strain evidence="1">LS3</strain>
    </source>
</reference>